<evidence type="ECO:0000259" key="2">
    <source>
        <dbReference type="PROSITE" id="PS50975"/>
    </source>
</evidence>
<dbReference type="Proteomes" id="UP000315577">
    <property type="component" value="Unassembled WGS sequence"/>
</dbReference>
<keyword evidence="1" id="KW-0067">ATP-binding</keyword>
<dbReference type="PANTHER" id="PTHR21621:SF0">
    <property type="entry name" value="BETA-CITRYLGLUTAMATE SYNTHASE B-RELATED"/>
    <property type="match status" value="1"/>
</dbReference>
<dbReference type="PANTHER" id="PTHR21621">
    <property type="entry name" value="RIBOSOMAL PROTEIN S6 MODIFICATION PROTEIN"/>
    <property type="match status" value="1"/>
</dbReference>
<organism evidence="3 5">
    <name type="scientific">Tepidimonas ignava</name>
    <dbReference type="NCBI Taxonomy" id="114249"/>
    <lineage>
        <taxon>Bacteria</taxon>
        <taxon>Pseudomonadati</taxon>
        <taxon>Pseudomonadota</taxon>
        <taxon>Betaproteobacteria</taxon>
        <taxon>Burkholderiales</taxon>
        <taxon>Tepidimonas</taxon>
    </lineage>
</organism>
<gene>
    <name evidence="4" type="primary">cphA_2</name>
    <name evidence="3" type="ORF">EDC36_1084</name>
    <name evidence="4" type="ORF">Tigna_00126</name>
</gene>
<keyword evidence="6" id="KW-1185">Reference proteome</keyword>
<dbReference type="Pfam" id="PF02786">
    <property type="entry name" value="CPSase_L_D2"/>
    <property type="match status" value="1"/>
</dbReference>
<dbReference type="InterPro" id="IPR036565">
    <property type="entry name" value="Mur-like_cat_sf"/>
</dbReference>
<protein>
    <submittedName>
        <fullName evidence="3">Cyanophycin synthetase</fullName>
        <ecNumber evidence="4">6.3.2.29</ecNumber>
    </submittedName>
</protein>
<dbReference type="AlphaFoldDB" id="A0A4R3LDX9"/>
<dbReference type="Gene3D" id="3.30.470.20">
    <property type="entry name" value="ATP-grasp fold, B domain"/>
    <property type="match status" value="2"/>
</dbReference>
<dbReference type="GO" id="GO:0071160">
    <property type="term" value="F:cyanophycin synthetase activity (L-aspartate-adding)"/>
    <property type="evidence" value="ECO:0007669"/>
    <property type="project" value="UniProtKB-EC"/>
</dbReference>
<dbReference type="RefSeq" id="WP_132962600.1">
    <property type="nucleotide sequence ID" value="NZ_JBKBMZ010000023.1"/>
</dbReference>
<dbReference type="SUPFAM" id="SSF56059">
    <property type="entry name" value="Glutathione synthetase ATP-binding domain-like"/>
    <property type="match status" value="1"/>
</dbReference>
<dbReference type="GO" id="GO:0018169">
    <property type="term" value="F:ribosomal S6-glutamic acid ligase activity"/>
    <property type="evidence" value="ECO:0007669"/>
    <property type="project" value="TreeGrafter"/>
</dbReference>
<dbReference type="OrthoDB" id="9803907at2"/>
<dbReference type="NCBIfam" id="NF010623">
    <property type="entry name" value="PRK14016.1"/>
    <property type="match status" value="1"/>
</dbReference>
<name>A0A4R3LDX9_9BURK</name>
<dbReference type="InterPro" id="IPR011810">
    <property type="entry name" value="Cya_phycin_syn"/>
</dbReference>
<keyword evidence="4" id="KW-0436">Ligase</keyword>
<dbReference type="GO" id="GO:0005737">
    <property type="term" value="C:cytoplasm"/>
    <property type="evidence" value="ECO:0007669"/>
    <property type="project" value="TreeGrafter"/>
</dbReference>
<dbReference type="InterPro" id="IPR011761">
    <property type="entry name" value="ATP-grasp"/>
</dbReference>
<dbReference type="Gene3D" id="3.40.1190.10">
    <property type="entry name" value="Mur-like, catalytic domain"/>
    <property type="match status" value="1"/>
</dbReference>
<comment type="caution">
    <text evidence="3">The sequence shown here is derived from an EMBL/GenBank/DDBJ whole genome shotgun (WGS) entry which is preliminary data.</text>
</comment>
<reference evidence="4 6" key="2">
    <citation type="submission" date="2019-07" db="EMBL/GenBank/DDBJ databases">
        <title>Tepidimonas ignava SPS-1037 draft genome.</title>
        <authorList>
            <person name="Da Costa M.S."/>
            <person name="Froufe H.J.C."/>
            <person name="Egas C."/>
            <person name="Albuquerque L."/>
        </authorList>
    </citation>
    <scope>NUCLEOTIDE SEQUENCE [LARGE SCALE GENOMIC DNA]</scope>
    <source>
        <strain evidence="4 6">SPS-1037</strain>
    </source>
</reference>
<dbReference type="NCBIfam" id="TIGR02068">
    <property type="entry name" value="cya_phycin_syn"/>
    <property type="match status" value="1"/>
</dbReference>
<dbReference type="GO" id="GO:0046872">
    <property type="term" value="F:metal ion binding"/>
    <property type="evidence" value="ECO:0007669"/>
    <property type="project" value="InterPro"/>
</dbReference>
<proteinExistence type="predicted"/>
<dbReference type="PROSITE" id="PS50975">
    <property type="entry name" value="ATP_GRASP"/>
    <property type="match status" value="1"/>
</dbReference>
<keyword evidence="1" id="KW-0547">Nucleotide-binding</keyword>
<dbReference type="GO" id="GO:0009432">
    <property type="term" value="P:SOS response"/>
    <property type="evidence" value="ECO:0007669"/>
    <property type="project" value="TreeGrafter"/>
</dbReference>
<dbReference type="SUPFAM" id="SSF53623">
    <property type="entry name" value="MurD-like peptide ligases, catalytic domain"/>
    <property type="match status" value="1"/>
</dbReference>
<evidence type="ECO:0000313" key="6">
    <source>
        <dbReference type="Proteomes" id="UP000315577"/>
    </source>
</evidence>
<dbReference type="InterPro" id="IPR005479">
    <property type="entry name" value="CPAse_ATP-bd"/>
</dbReference>
<evidence type="ECO:0000256" key="1">
    <source>
        <dbReference type="PROSITE-ProRule" id="PRU00409"/>
    </source>
</evidence>
<evidence type="ECO:0000313" key="5">
    <source>
        <dbReference type="Proteomes" id="UP000295536"/>
    </source>
</evidence>
<reference evidence="3 5" key="1">
    <citation type="submission" date="2019-03" db="EMBL/GenBank/DDBJ databases">
        <title>Genomic Encyclopedia of Type Strains, Phase IV (KMG-IV): sequencing the most valuable type-strain genomes for metagenomic binning, comparative biology and taxonomic classification.</title>
        <authorList>
            <person name="Goeker M."/>
        </authorList>
    </citation>
    <scope>NUCLEOTIDE SEQUENCE [LARGE SCALE GENOMIC DNA]</scope>
    <source>
        <strain evidence="3 5">DSM 12034</strain>
    </source>
</reference>
<feature type="domain" description="ATP-grasp" evidence="2">
    <location>
        <begin position="224"/>
        <end position="475"/>
    </location>
</feature>
<dbReference type="Proteomes" id="UP000295536">
    <property type="component" value="Unassembled WGS sequence"/>
</dbReference>
<evidence type="ECO:0000313" key="4">
    <source>
        <dbReference type="EMBL" id="TSE24125.1"/>
    </source>
</evidence>
<dbReference type="EC" id="6.3.2.29" evidence="4"/>
<dbReference type="EMBL" id="SMAH01000008">
    <property type="protein sequence ID" value="TCS97600.1"/>
    <property type="molecule type" value="Genomic_DNA"/>
</dbReference>
<dbReference type="EMBL" id="VJNC01000001">
    <property type="protein sequence ID" value="TSE24125.1"/>
    <property type="molecule type" value="Genomic_DNA"/>
</dbReference>
<evidence type="ECO:0000313" key="3">
    <source>
        <dbReference type="EMBL" id="TCS97600.1"/>
    </source>
</evidence>
<dbReference type="GO" id="GO:0005524">
    <property type="term" value="F:ATP binding"/>
    <property type="evidence" value="ECO:0007669"/>
    <property type="project" value="UniProtKB-UniRule"/>
</dbReference>
<dbReference type="InterPro" id="IPR044019">
    <property type="entry name" value="Cyanophycin_syn_N"/>
</dbReference>
<accession>A0A4R3LDX9</accession>
<sequence length="724" mass="77799">MSTTIEILRLRHLRGPNLWTYRAALEAVLDIGALEDRPSNTIEGLYERLTAWLPGLIEHHCGVGERGGFLQRLREGTWAGHIMEHIAIELLNLAGLPTGFGQTRSTDQRGVYKLVIRARQWEVARQAVLDARDLLCAAIDGRAYDVAAAVKQLKALVDRWALGPSTAAIVDAATARRIPHIRLIEGGNLVQLGYGAQLKRIWTAETDRTSAIAEGISRDKDLTKRLLAECGVPVPEGRVVSSVDDAWDAAQDIGLPVVVKPTDANHARGVSLDVRTREELAAAYELAEREGSEVMVERYIPGTEHRVLVVGGRMVAASRGECAWITGDGVHTVRQLIERDINSDPRRGEEEEYPLDTIRLPENRDVMLELRRQGLEPDSVPAAGQRVLVQRTGLLTDDVTDLVHPDIAELTALAARVVGLDIAGIDLVVQDISRPMAEQGGAIVEVNAGPGLLPHLKPANGKPRPVGEAIVAHLFPPGVAGRIPIVGVSGTRATAAVARLIGWLLHRANLATGVACEGRLYLNMQPVPTAGAPSAWEAGQRVLMNRCVQAAVIESSPRSILDEGLAYDRCLIGVVTDVPVPQGLHDHYITTQEQMRKVLRTQVDVVLPEGCAVLNADCEVCAGLAELSDGAVLLYSERPDHLLRAEHVAQGGRFVTVEDGHVVVAQGGNVQPLVPLQHAGVQALVQRVGLPALLAATGAALALELSPELIRAGLEVAAAEVPDL</sequence>
<dbReference type="Pfam" id="PF18921">
    <property type="entry name" value="Cyanophycin_syn"/>
    <property type="match status" value="1"/>
</dbReference>